<sequence length="631" mass="72668">MEGQGGEHRRIGSPSKYVTQMIPQSTEVLETAAEAEVMIVSNTVENAEVKILKLSILKALSVTCSETARSSRCLELSETEEKKMQKNERKKKKEQQIFSQNNKGGKKLPAKKISHQNSSFLSLQDHMISQKKNKVAQRILSARLHKIKELKNEIFDLQHKLEASNLENQVLKRLWYRHSKAIGGYENSESVLPDLLTRHYSEVSTLRKHLRMSQEEERRASRKLRKVEAELLKAKDDLQALYKLSEDKTLADKEELYHRLSVLTEKMEVNNKRIQSLEKQLKLNNSTFSRQLANENKKAVEAGIITKNLQMEINSLHQKIKEKDRQLYIKNIYANRLLRIPKDKDDSVPQNKSLSINTSVQVDKQHFRSLLSQYQPQEREESSVLLHEEKKASEDKNQKAKASKAYTDAQSETEEQSSKKIPKPENFSQTHGEYLKENKPQTAHTCLEFIKQEERKRDLLKQKSKKAEETLLNDSVKENNQEEDAVEEKEKQSEEQLRSGKAGSNFLTPRNKTLSKLKKQYVFSETTENLYHGLPTSGTKSTKCSLCNNRHAGQDHCKEESKVKKLSGLYEPSFSKVTNMRQKDSLTEAEGCAHTIFSERKKSLMKELFGRGSVCKDSRSCSNMRGMERKL</sequence>
<evidence type="ECO:0000256" key="6">
    <source>
        <dbReference type="SAM" id="MobiDB-lite"/>
    </source>
</evidence>
<comment type="similarity">
    <text evidence="1">Belongs to the LCA5 family.</text>
</comment>
<reference evidence="8" key="3">
    <citation type="submission" date="2025-09" db="UniProtKB">
        <authorList>
            <consortium name="Ensembl"/>
        </authorList>
    </citation>
    <scope>IDENTIFICATION</scope>
</reference>
<dbReference type="GeneTree" id="ENSGT00560000077266"/>
<dbReference type="Pfam" id="PF15619">
    <property type="entry name" value="Lebercilin"/>
    <property type="match status" value="1"/>
</dbReference>
<feature type="region of interest" description="Disordered" evidence="6">
    <location>
        <begin position="457"/>
        <end position="509"/>
    </location>
</feature>
<accession>G3USC2</accession>
<keyword evidence="2 5" id="KW-0175">Coiled coil</keyword>
<feature type="coiled-coil region" evidence="5">
    <location>
        <begin position="210"/>
        <end position="280"/>
    </location>
</feature>
<feature type="region of interest" description="Disordered" evidence="6">
    <location>
        <begin position="373"/>
        <end position="428"/>
    </location>
</feature>
<feature type="region of interest" description="Disordered" evidence="6">
    <location>
        <begin position="83"/>
        <end position="110"/>
    </location>
</feature>
<feature type="compositionally biased region" description="Basic and acidic residues" evidence="6">
    <location>
        <begin position="488"/>
        <end position="498"/>
    </location>
</feature>
<reference evidence="8" key="2">
    <citation type="submission" date="2025-08" db="UniProtKB">
        <authorList>
            <consortium name="Ensembl"/>
        </authorList>
    </citation>
    <scope>IDENTIFICATION</scope>
</reference>
<dbReference type="CTD" id="150082"/>
<dbReference type="PANTHER" id="PTHR16650:SF9">
    <property type="entry name" value="LEBERCILIN-LIKE PROTEIN"/>
    <property type="match status" value="1"/>
</dbReference>
<dbReference type="AlphaFoldDB" id="G3USC2"/>
<dbReference type="GO" id="GO:0042073">
    <property type="term" value="P:intraciliary transport"/>
    <property type="evidence" value="ECO:0007669"/>
    <property type="project" value="TreeGrafter"/>
</dbReference>
<dbReference type="Proteomes" id="UP000001645">
    <property type="component" value="Chromosome 1"/>
</dbReference>
<organism evidence="8 9">
    <name type="scientific">Meleagris gallopavo</name>
    <name type="common">Wild turkey</name>
    <dbReference type="NCBI Taxonomy" id="9103"/>
    <lineage>
        <taxon>Eukaryota</taxon>
        <taxon>Metazoa</taxon>
        <taxon>Chordata</taxon>
        <taxon>Craniata</taxon>
        <taxon>Vertebrata</taxon>
        <taxon>Euteleostomi</taxon>
        <taxon>Archelosauria</taxon>
        <taxon>Archosauria</taxon>
        <taxon>Dinosauria</taxon>
        <taxon>Saurischia</taxon>
        <taxon>Theropoda</taxon>
        <taxon>Coelurosauria</taxon>
        <taxon>Aves</taxon>
        <taxon>Neognathae</taxon>
        <taxon>Galloanserae</taxon>
        <taxon>Galliformes</taxon>
        <taxon>Phasianidae</taxon>
        <taxon>Meleagridinae</taxon>
        <taxon>Meleagris</taxon>
    </lineage>
</organism>
<evidence type="ECO:0000256" key="4">
    <source>
        <dbReference type="ARBA" id="ARBA00041402"/>
    </source>
</evidence>
<dbReference type="GO" id="GO:0005930">
    <property type="term" value="C:axoneme"/>
    <property type="evidence" value="ECO:0007669"/>
    <property type="project" value="TreeGrafter"/>
</dbReference>
<feature type="compositionally biased region" description="Basic and acidic residues" evidence="6">
    <location>
        <begin position="377"/>
        <end position="398"/>
    </location>
</feature>
<dbReference type="Bgee" id="ENSMGAG00000014559">
    <property type="expression patterns" value="Expressed in heart and 8 other cell types or tissues"/>
</dbReference>
<name>G3USC2_MELGA</name>
<feature type="domain" description="Lebercilin" evidence="7">
    <location>
        <begin position="135"/>
        <end position="327"/>
    </location>
</feature>
<evidence type="ECO:0000256" key="3">
    <source>
        <dbReference type="ARBA" id="ARBA00041189"/>
    </source>
</evidence>
<evidence type="ECO:0000313" key="9">
    <source>
        <dbReference type="Proteomes" id="UP000001645"/>
    </source>
</evidence>
<dbReference type="PANTHER" id="PTHR16650">
    <property type="entry name" value="C21ORF13-RELATED"/>
    <property type="match status" value="1"/>
</dbReference>
<keyword evidence="9" id="KW-1185">Reference proteome</keyword>
<evidence type="ECO:0000259" key="7">
    <source>
        <dbReference type="Pfam" id="PF15619"/>
    </source>
</evidence>
<evidence type="ECO:0000313" key="8">
    <source>
        <dbReference type="Ensembl" id="ENSMGAP00000018594.2"/>
    </source>
</evidence>
<dbReference type="InterPro" id="IPR028933">
    <property type="entry name" value="Lebercilin_dom"/>
</dbReference>
<dbReference type="GeneID" id="100546633"/>
<dbReference type="InParanoid" id="G3USC2"/>
<dbReference type="RefSeq" id="XP_003202994.2">
    <property type="nucleotide sequence ID" value="XM_003202946.4"/>
</dbReference>
<reference evidence="8 9" key="1">
    <citation type="journal article" date="2010" name="PLoS Biol.">
        <title>Multi-platform next-generation sequencing of the domestic turkey (Meleagris gallopavo): genome assembly and analysis.</title>
        <authorList>
            <person name="Dalloul R.A."/>
            <person name="Long J.A."/>
            <person name="Zimin A.V."/>
            <person name="Aslam L."/>
            <person name="Beal K."/>
            <person name="Blomberg L.A."/>
            <person name="Bouffard P."/>
            <person name="Burt D.W."/>
            <person name="Crasta O."/>
            <person name="Crooijmans R.P."/>
            <person name="Cooper K."/>
            <person name="Coulombe R.A."/>
            <person name="De S."/>
            <person name="Delany M.E."/>
            <person name="Dodgson J.B."/>
            <person name="Dong J.J."/>
            <person name="Evans C."/>
            <person name="Frederickson K.M."/>
            <person name="Flicek P."/>
            <person name="Florea L."/>
            <person name="Folkerts O."/>
            <person name="Groenen M.A."/>
            <person name="Harkins T.T."/>
            <person name="Herrero J."/>
            <person name="Hoffmann S."/>
            <person name="Megens H.J."/>
            <person name="Jiang A."/>
            <person name="de Jong P."/>
            <person name="Kaiser P."/>
            <person name="Kim H."/>
            <person name="Kim K.W."/>
            <person name="Kim S."/>
            <person name="Langenberger D."/>
            <person name="Lee M.K."/>
            <person name="Lee T."/>
            <person name="Mane S."/>
            <person name="Marcais G."/>
            <person name="Marz M."/>
            <person name="McElroy A.P."/>
            <person name="Modise T."/>
            <person name="Nefedov M."/>
            <person name="Notredame C."/>
            <person name="Paton I.R."/>
            <person name="Payne W.S."/>
            <person name="Pertea G."/>
            <person name="Prickett D."/>
            <person name="Puiu D."/>
            <person name="Qioa D."/>
            <person name="Raineri E."/>
            <person name="Ruffier M."/>
            <person name="Salzberg S.L."/>
            <person name="Schatz M.C."/>
            <person name="Scheuring C."/>
            <person name="Schmidt C.J."/>
            <person name="Schroeder S."/>
            <person name="Searle S.M."/>
            <person name="Smith E.J."/>
            <person name="Smith J."/>
            <person name="Sonstegard T.S."/>
            <person name="Stadler P.F."/>
            <person name="Tafer H."/>
            <person name="Tu Z.J."/>
            <person name="Van Tassell C.P."/>
            <person name="Vilella A.J."/>
            <person name="Williams K.P."/>
            <person name="Yorke J.A."/>
            <person name="Zhang L."/>
            <person name="Zhang H.B."/>
            <person name="Zhang X."/>
            <person name="Zhang Y."/>
            <person name="Reed K.M."/>
        </authorList>
    </citation>
    <scope>NUCLEOTIDE SEQUENCE [LARGE SCALE GENOMIC DNA]</scope>
</reference>
<dbReference type="KEGG" id="mgp:100546633"/>
<dbReference type="InterPro" id="IPR026188">
    <property type="entry name" value="Lebercilin-like"/>
</dbReference>
<feature type="compositionally biased region" description="Basic and acidic residues" evidence="6">
    <location>
        <begin position="457"/>
        <end position="480"/>
    </location>
</feature>
<protein>
    <recommendedName>
        <fullName evidence="3">Lebercilin-like protein</fullName>
    </recommendedName>
    <alternativeName>
        <fullName evidence="4">Leber congenital amaurosis 5-like protein</fullName>
    </alternativeName>
</protein>
<dbReference type="Ensembl" id="ENSMGAT00000019957.2">
    <property type="protein sequence ID" value="ENSMGAP00000018594.2"/>
    <property type="gene ID" value="ENSMGAG00000014559.3"/>
</dbReference>
<proteinExistence type="inferred from homology"/>
<evidence type="ECO:0000256" key="2">
    <source>
        <dbReference type="ARBA" id="ARBA00023054"/>
    </source>
</evidence>
<evidence type="ECO:0000256" key="1">
    <source>
        <dbReference type="ARBA" id="ARBA00010229"/>
    </source>
</evidence>
<gene>
    <name evidence="8" type="primary">LCA5L</name>
</gene>
<evidence type="ECO:0000256" key="5">
    <source>
        <dbReference type="SAM" id="Coils"/>
    </source>
</evidence>